<organism evidence="1 2">
    <name type="scientific">Trichinella spiralis</name>
    <name type="common">Trichina worm</name>
    <dbReference type="NCBI Taxonomy" id="6334"/>
    <lineage>
        <taxon>Eukaryota</taxon>
        <taxon>Metazoa</taxon>
        <taxon>Ecdysozoa</taxon>
        <taxon>Nematoda</taxon>
        <taxon>Enoplea</taxon>
        <taxon>Dorylaimia</taxon>
        <taxon>Trichinellida</taxon>
        <taxon>Trichinellidae</taxon>
        <taxon>Trichinella</taxon>
    </lineage>
</organism>
<keyword evidence="2" id="KW-1185">Reference proteome</keyword>
<evidence type="ECO:0000313" key="1">
    <source>
        <dbReference type="EMBL" id="KRY28456.1"/>
    </source>
</evidence>
<dbReference type="EMBL" id="JYDH01000203">
    <property type="protein sequence ID" value="KRY28456.1"/>
    <property type="molecule type" value="Genomic_DNA"/>
</dbReference>
<gene>
    <name evidence="1" type="ORF">T01_13339</name>
</gene>
<proteinExistence type="predicted"/>
<comment type="caution">
    <text evidence="1">The sequence shown here is derived from an EMBL/GenBank/DDBJ whole genome shotgun (WGS) entry which is preliminary data.</text>
</comment>
<dbReference type="Proteomes" id="UP000054776">
    <property type="component" value="Unassembled WGS sequence"/>
</dbReference>
<name>A0A0V1AUJ0_TRISP</name>
<sequence length="66" mass="7621">MTNERKAGPKSQNLIHERVRNPFIVNVEHLLHDLHIIHKEPMNFNSTTLLTVASKPCPDHVAWKES</sequence>
<evidence type="ECO:0000313" key="2">
    <source>
        <dbReference type="Proteomes" id="UP000054776"/>
    </source>
</evidence>
<protein>
    <submittedName>
        <fullName evidence="1">Uncharacterized protein</fullName>
    </submittedName>
</protein>
<accession>A0A0V1AUJ0</accession>
<reference evidence="1 2" key="1">
    <citation type="submission" date="2015-01" db="EMBL/GenBank/DDBJ databases">
        <title>Evolution of Trichinella species and genotypes.</title>
        <authorList>
            <person name="Korhonen P.K."/>
            <person name="Edoardo P."/>
            <person name="Giuseppe L.R."/>
            <person name="Gasser R.B."/>
        </authorList>
    </citation>
    <scope>NUCLEOTIDE SEQUENCE [LARGE SCALE GENOMIC DNA]</scope>
    <source>
        <strain evidence="1">ISS3</strain>
    </source>
</reference>
<dbReference type="AlphaFoldDB" id="A0A0V1AUJ0"/>
<dbReference type="InParanoid" id="A0A0V1AUJ0"/>